<dbReference type="PANTHER" id="PTHR30461:SF23">
    <property type="entry name" value="DNA RECOMBINASE-RELATED"/>
    <property type="match status" value="1"/>
</dbReference>
<feature type="domain" description="Recombinase" evidence="3">
    <location>
        <begin position="166"/>
        <end position="295"/>
    </location>
</feature>
<protein>
    <submittedName>
        <fullName evidence="4">Recombinase family protein</fullName>
    </submittedName>
</protein>
<evidence type="ECO:0000313" key="5">
    <source>
        <dbReference type="Proteomes" id="UP001221519"/>
    </source>
</evidence>
<reference evidence="4 5" key="1">
    <citation type="submission" date="2023-02" db="EMBL/GenBank/DDBJ databases">
        <title>Pathogen: clinical or host-associated sample.</title>
        <authorList>
            <person name="Hergert J."/>
            <person name="Casey R."/>
            <person name="Wagner J."/>
            <person name="Young E.L."/>
            <person name="Oakeson K.F."/>
        </authorList>
    </citation>
    <scope>NUCLEOTIDE SEQUENCE [LARGE SCALE GENOMIC DNA]</scope>
    <source>
        <strain evidence="4 5">2022CK-00829</strain>
    </source>
</reference>
<dbReference type="Pfam" id="PF00239">
    <property type="entry name" value="Resolvase"/>
    <property type="match status" value="1"/>
</dbReference>
<evidence type="ECO:0000259" key="3">
    <source>
        <dbReference type="PROSITE" id="PS51737"/>
    </source>
</evidence>
<dbReference type="InterPro" id="IPR011109">
    <property type="entry name" value="DNA_bind_recombinase_dom"/>
</dbReference>
<accession>A0ABY7XC02</accession>
<dbReference type="CDD" id="cd00338">
    <property type="entry name" value="Ser_Recombinase"/>
    <property type="match status" value="1"/>
</dbReference>
<organism evidence="4 5">
    <name type="scientific">Paenibacillus urinalis</name>
    <dbReference type="NCBI Taxonomy" id="521520"/>
    <lineage>
        <taxon>Bacteria</taxon>
        <taxon>Bacillati</taxon>
        <taxon>Bacillota</taxon>
        <taxon>Bacilli</taxon>
        <taxon>Bacillales</taxon>
        <taxon>Paenibacillaceae</taxon>
        <taxon>Paenibacillus</taxon>
    </lineage>
</organism>
<dbReference type="InterPro" id="IPR036162">
    <property type="entry name" value="Resolvase-like_N_sf"/>
</dbReference>
<dbReference type="SUPFAM" id="SSF53041">
    <property type="entry name" value="Resolvase-like"/>
    <property type="match status" value="1"/>
</dbReference>
<sequence length="556" mass="63797">MIEKNQELVRKVAIYSRVSTEDQAENGYSIDAQLDTLRKYCELYGSEVVGEYVDRGVSGKSIKGRYELQRLLKDAEEAKFDEVIVWKFNRMARKNIDLLHIVDLLEKNNIAFRSFSENFDTGTPMGRFALQMMGAVGELERNTIVDNVKMGHRQRAKTGRHNGKVPLGYKVIEGKGDSRENKSVVVVVEEEAAIVRYIFEQYASGHGLKTIANQLNHRGHRTKTGKPFSTTAIRDLLDNPMFIGKIRYNRYENWAERRRKGISNEPILVDGNHPPIITEELWDKVKLLRKKKGSLPKKRFEGEYLLTGLIRCPECGAAMTASRTINRSKDGTKITRMYYSCGRFRSQGSSVCHANSIRKHEAEQAVTSRIREAAVNPKVLQRVVKRVNEHRSGRAKPLRDELVAIQTRISKLEEKKRKYLELYEMNDIDRNLFSERLILLNKELDIELARRSKLEVELQDDQADPVPYELVRSLMTNFDALLQNSPFQQRKTLLHLVVKKITLDSKRRVEHVELMFNEDTEKHFLSVAPSAGNMAEGAFPLSGKAPRLKQLISIVI</sequence>
<dbReference type="PANTHER" id="PTHR30461">
    <property type="entry name" value="DNA-INVERTASE FROM LAMBDOID PROPHAGE"/>
    <property type="match status" value="1"/>
</dbReference>
<dbReference type="SMART" id="SM00857">
    <property type="entry name" value="Resolvase"/>
    <property type="match status" value="1"/>
</dbReference>
<name>A0ABY7XC02_9BACL</name>
<proteinExistence type="predicted"/>
<dbReference type="Pfam" id="PF13408">
    <property type="entry name" value="Zn_ribbon_recom"/>
    <property type="match status" value="1"/>
</dbReference>
<dbReference type="InterPro" id="IPR006119">
    <property type="entry name" value="Resolv_N"/>
</dbReference>
<dbReference type="Gene3D" id="3.40.50.1390">
    <property type="entry name" value="Resolvase, N-terminal catalytic domain"/>
    <property type="match status" value="1"/>
</dbReference>
<evidence type="ECO:0000313" key="4">
    <source>
        <dbReference type="EMBL" id="WDI02395.1"/>
    </source>
</evidence>
<feature type="coiled-coil region" evidence="1">
    <location>
        <begin position="395"/>
        <end position="422"/>
    </location>
</feature>
<evidence type="ECO:0000259" key="2">
    <source>
        <dbReference type="PROSITE" id="PS51736"/>
    </source>
</evidence>
<dbReference type="Gene3D" id="3.90.1750.20">
    <property type="entry name" value="Putative Large Serine Recombinase, Chain B, Domain 2"/>
    <property type="match status" value="1"/>
</dbReference>
<dbReference type="PROSITE" id="PS51736">
    <property type="entry name" value="RECOMBINASES_3"/>
    <property type="match status" value="1"/>
</dbReference>
<dbReference type="InterPro" id="IPR050639">
    <property type="entry name" value="SSR_resolvase"/>
</dbReference>
<dbReference type="InterPro" id="IPR025827">
    <property type="entry name" value="Zn_ribbon_recom_dom"/>
</dbReference>
<dbReference type="InterPro" id="IPR038109">
    <property type="entry name" value="DNA_bind_recomb_sf"/>
</dbReference>
<keyword evidence="5" id="KW-1185">Reference proteome</keyword>
<dbReference type="Proteomes" id="UP001221519">
    <property type="component" value="Chromosome"/>
</dbReference>
<gene>
    <name evidence="4" type="ORF">PUW25_24945</name>
</gene>
<dbReference type="RefSeq" id="WP_274337827.1">
    <property type="nucleotide sequence ID" value="NZ_CP118106.1"/>
</dbReference>
<dbReference type="PROSITE" id="PS51737">
    <property type="entry name" value="RECOMBINASE_DNA_BIND"/>
    <property type="match status" value="1"/>
</dbReference>
<dbReference type="EMBL" id="CP118108">
    <property type="protein sequence ID" value="WDI02395.1"/>
    <property type="molecule type" value="Genomic_DNA"/>
</dbReference>
<dbReference type="Pfam" id="PF07508">
    <property type="entry name" value="Recombinase"/>
    <property type="match status" value="1"/>
</dbReference>
<evidence type="ECO:0000256" key="1">
    <source>
        <dbReference type="SAM" id="Coils"/>
    </source>
</evidence>
<feature type="domain" description="Resolvase/invertase-type recombinase catalytic" evidence="2">
    <location>
        <begin position="11"/>
        <end position="159"/>
    </location>
</feature>
<keyword evidence="1" id="KW-0175">Coiled coil</keyword>